<dbReference type="EMBL" id="JAEPRB010000217">
    <property type="protein sequence ID" value="KAG2218669.1"/>
    <property type="molecule type" value="Genomic_DNA"/>
</dbReference>
<dbReference type="Proteomes" id="UP000646827">
    <property type="component" value="Unassembled WGS sequence"/>
</dbReference>
<reference evidence="2 3" key="1">
    <citation type="submission" date="2020-12" db="EMBL/GenBank/DDBJ databases">
        <title>Metabolic potential, ecology and presence of endohyphal bacteria is reflected in genomic diversity of Mucoromycotina.</title>
        <authorList>
            <person name="Muszewska A."/>
            <person name="Okrasinska A."/>
            <person name="Steczkiewicz K."/>
            <person name="Drgas O."/>
            <person name="Orlowska M."/>
            <person name="Perlinska-Lenart U."/>
            <person name="Aleksandrzak-Piekarczyk T."/>
            <person name="Szatraj K."/>
            <person name="Zielenkiewicz U."/>
            <person name="Pilsyk S."/>
            <person name="Malc E."/>
            <person name="Mieczkowski P."/>
            <person name="Kruszewska J.S."/>
            <person name="Biernat P."/>
            <person name="Pawlowska J."/>
        </authorList>
    </citation>
    <scope>NUCLEOTIDE SEQUENCE [LARGE SCALE GENOMIC DNA]</scope>
    <source>
        <strain evidence="2 3">CBS 142.35</strain>
    </source>
</reference>
<evidence type="ECO:0000313" key="3">
    <source>
        <dbReference type="Proteomes" id="UP000646827"/>
    </source>
</evidence>
<accession>A0A8H7RVQ1</accession>
<feature type="region of interest" description="Disordered" evidence="1">
    <location>
        <begin position="23"/>
        <end position="48"/>
    </location>
</feature>
<evidence type="ECO:0000256" key="1">
    <source>
        <dbReference type="SAM" id="MobiDB-lite"/>
    </source>
</evidence>
<gene>
    <name evidence="2" type="ORF">INT45_007838</name>
</gene>
<keyword evidence="3" id="KW-1185">Reference proteome</keyword>
<proteinExistence type="predicted"/>
<feature type="region of interest" description="Disordered" evidence="1">
    <location>
        <begin position="65"/>
        <end position="90"/>
    </location>
</feature>
<dbReference type="AlphaFoldDB" id="A0A8H7RVQ1"/>
<feature type="compositionally biased region" description="Polar residues" evidence="1">
    <location>
        <begin position="36"/>
        <end position="48"/>
    </location>
</feature>
<organism evidence="2 3">
    <name type="scientific">Circinella minor</name>
    <dbReference type="NCBI Taxonomy" id="1195481"/>
    <lineage>
        <taxon>Eukaryota</taxon>
        <taxon>Fungi</taxon>
        <taxon>Fungi incertae sedis</taxon>
        <taxon>Mucoromycota</taxon>
        <taxon>Mucoromycotina</taxon>
        <taxon>Mucoromycetes</taxon>
        <taxon>Mucorales</taxon>
        <taxon>Lichtheimiaceae</taxon>
        <taxon>Circinella</taxon>
    </lineage>
</organism>
<protein>
    <submittedName>
        <fullName evidence="2">Uncharacterized protein</fullName>
    </submittedName>
</protein>
<evidence type="ECO:0000313" key="2">
    <source>
        <dbReference type="EMBL" id="KAG2218669.1"/>
    </source>
</evidence>
<feature type="compositionally biased region" description="Low complexity" evidence="1">
    <location>
        <begin position="69"/>
        <end position="86"/>
    </location>
</feature>
<name>A0A8H7RVQ1_9FUNG</name>
<sequence length="225" mass="25745">MSLPHSLSFKSKWSHFMTRFNSNEQQKQKQLDEPIINTNRRPSHVSSSCSTIAEDTFWSDSMSTISEQSVSNKRNNNNSNNNNNGESRFRRTTTKRHLIHLFKRRGSSTSTSSSCSSIVAMDDTVDYFDKEKKRLQSLYELALDEIKYAEDSRGSPYYIGDRITAREAIDCCAIAFMQLQQQTTDSSLQSLLQSTMAPRLIDLQTKFDALPTTEQQQEKTTTILN</sequence>
<comment type="caution">
    <text evidence="2">The sequence shown here is derived from an EMBL/GenBank/DDBJ whole genome shotgun (WGS) entry which is preliminary data.</text>
</comment>
<dbReference type="OrthoDB" id="273230at2759"/>